<reference evidence="5 6" key="1">
    <citation type="submission" date="2020-08" db="EMBL/GenBank/DDBJ databases">
        <title>Plant Genome Project.</title>
        <authorList>
            <person name="Zhang R.-G."/>
        </authorList>
    </citation>
    <scope>NUCLEOTIDE SEQUENCE [LARGE SCALE GENOMIC DNA]</scope>
    <source>
        <tissue evidence="5">Rhizome</tissue>
    </source>
</reference>
<dbReference type="InterPro" id="IPR002885">
    <property type="entry name" value="PPR_rpt"/>
</dbReference>
<organism evidence="5 6">
    <name type="scientific">Zingiber officinale</name>
    <name type="common">Ginger</name>
    <name type="synonym">Amomum zingiber</name>
    <dbReference type="NCBI Taxonomy" id="94328"/>
    <lineage>
        <taxon>Eukaryota</taxon>
        <taxon>Viridiplantae</taxon>
        <taxon>Streptophyta</taxon>
        <taxon>Embryophyta</taxon>
        <taxon>Tracheophyta</taxon>
        <taxon>Spermatophyta</taxon>
        <taxon>Magnoliopsida</taxon>
        <taxon>Liliopsida</taxon>
        <taxon>Zingiberales</taxon>
        <taxon>Zingiberaceae</taxon>
        <taxon>Zingiber</taxon>
    </lineage>
</organism>
<dbReference type="InterPro" id="IPR046849">
    <property type="entry name" value="E2_motif"/>
</dbReference>
<dbReference type="FunFam" id="1.25.40.10:FF:000344">
    <property type="entry name" value="Pentatricopeptide repeat-containing protein"/>
    <property type="match status" value="1"/>
</dbReference>
<dbReference type="InterPro" id="IPR032867">
    <property type="entry name" value="DYW_dom"/>
</dbReference>
<dbReference type="GO" id="GO:0008270">
    <property type="term" value="F:zinc ion binding"/>
    <property type="evidence" value="ECO:0007669"/>
    <property type="project" value="InterPro"/>
</dbReference>
<proteinExistence type="inferred from homology"/>
<keyword evidence="6" id="KW-1185">Reference proteome</keyword>
<accession>A0A8J5GR60</accession>
<dbReference type="PROSITE" id="PS51375">
    <property type="entry name" value="PPR"/>
    <property type="match status" value="5"/>
</dbReference>
<keyword evidence="2" id="KW-0677">Repeat</keyword>
<dbReference type="Pfam" id="PF01535">
    <property type="entry name" value="PPR"/>
    <property type="match status" value="3"/>
</dbReference>
<dbReference type="FunFam" id="1.25.40.10:FF:000031">
    <property type="entry name" value="Pentatricopeptide repeat-containing protein mitochondrial"/>
    <property type="match status" value="1"/>
</dbReference>
<feature type="repeat" description="PPR" evidence="3">
    <location>
        <begin position="96"/>
        <end position="126"/>
    </location>
</feature>
<evidence type="ECO:0000313" key="5">
    <source>
        <dbReference type="EMBL" id="KAG6508915.1"/>
    </source>
</evidence>
<evidence type="ECO:0000256" key="3">
    <source>
        <dbReference type="PROSITE-ProRule" id="PRU00708"/>
    </source>
</evidence>
<dbReference type="InterPro" id="IPR046848">
    <property type="entry name" value="E_motif"/>
</dbReference>
<dbReference type="Pfam" id="PF14432">
    <property type="entry name" value="DYW_deaminase"/>
    <property type="match status" value="1"/>
</dbReference>
<dbReference type="InterPro" id="IPR046960">
    <property type="entry name" value="PPR_At4g14850-like_plant"/>
</dbReference>
<evidence type="ECO:0000256" key="1">
    <source>
        <dbReference type="ARBA" id="ARBA00006643"/>
    </source>
</evidence>
<dbReference type="OrthoDB" id="165382at2759"/>
<dbReference type="NCBIfam" id="TIGR00756">
    <property type="entry name" value="PPR"/>
    <property type="match status" value="5"/>
</dbReference>
<comment type="similarity">
    <text evidence="1">Belongs to the PPR family. PCMP-H subfamily.</text>
</comment>
<comment type="caution">
    <text evidence="5">The sequence shown here is derived from an EMBL/GenBank/DDBJ whole genome shotgun (WGS) entry which is preliminary data.</text>
</comment>
<feature type="repeat" description="PPR" evidence="3">
    <location>
        <begin position="294"/>
        <end position="328"/>
    </location>
</feature>
<evidence type="ECO:0000256" key="2">
    <source>
        <dbReference type="ARBA" id="ARBA00022737"/>
    </source>
</evidence>
<sequence>MYLRRRIPVVRAFHHCHFIPEAPPDPRALAAAIRISASLRSLKPLHAAALRHHPSDLLLSSALASRYSLLGSRRGALHLLSDAAADADAHLLTSRDAFLWNALIRGLADAGANDRVVALYRRMRELARPDKFTFPPLLKACALLGDLEEGVKVHGDAAYLGLDSDIFVRNSLIAMYGKGGHLDTARQLFDEMPERNVVTWTTMIGALVQNGHSKEALTLFHRMLEERVRPNRATFLTVIPCVSSFDDATALHKSIIRHRLESEVSVQNAIIGMYARCGEIERARKMFDEIYNKDLASWSSMIEAYARKDMLEEALKLFGNMGLLGIVPDRVTLLGVLRACSNSTLASLRHVHLIHGYVIRSSLVENVMVETAVIDSYVKRGSISTASRIFDRMQERNLVTWSTMISGYGMHGKGKEALELFNHMKGLLKPDHISFVSVLSACSHAGLVYEGWQCFNSITTEFGLVPHTEHYACMVDLLGRAGKLEEARGFIERMPIKPDCSVWGSLLGACRIHPDAQIAEWAANSLFELDPENSGRYVLLSNIYTSLGKIEEAHRIRIAMRKRGMKKTSGYSVVELKNKLYKFLVGDRSNPQSDLIYRELEKLIDRIKAAGYVPNTNFSLHDVEEETKEKSLYAHSEKLAIVFGLINSRPGSTIRIHKNLRICGDCHTATKYISEVTKREIVMRDSHRFHHFREGVCSCGDYW</sequence>
<dbReference type="Pfam" id="PF13041">
    <property type="entry name" value="PPR_2"/>
    <property type="match status" value="3"/>
</dbReference>
<protein>
    <recommendedName>
        <fullName evidence="4">DYW domain-containing protein</fullName>
    </recommendedName>
</protein>
<dbReference type="Proteomes" id="UP000734854">
    <property type="component" value="Unassembled WGS sequence"/>
</dbReference>
<dbReference type="Pfam" id="PF20430">
    <property type="entry name" value="Eplus_motif"/>
    <property type="match status" value="1"/>
</dbReference>
<dbReference type="FunFam" id="1.25.40.10:FF:002148">
    <property type="entry name" value="Pentatricopeptide repeat-containing protein At2g29760, chloroplastic"/>
    <property type="match status" value="1"/>
</dbReference>
<dbReference type="GO" id="GO:0009451">
    <property type="term" value="P:RNA modification"/>
    <property type="evidence" value="ECO:0007669"/>
    <property type="project" value="InterPro"/>
</dbReference>
<gene>
    <name evidence="5" type="ORF">ZIOFF_034297</name>
</gene>
<evidence type="ECO:0000313" key="6">
    <source>
        <dbReference type="Proteomes" id="UP000734854"/>
    </source>
</evidence>
<feature type="repeat" description="PPR" evidence="3">
    <location>
        <begin position="165"/>
        <end position="195"/>
    </location>
</feature>
<dbReference type="PANTHER" id="PTHR47926:SF433">
    <property type="entry name" value="PENTATRICOPEPTIDE REPEAT-CONTAINING PROTEIN"/>
    <property type="match status" value="1"/>
</dbReference>
<feature type="repeat" description="PPR" evidence="3">
    <location>
        <begin position="196"/>
        <end position="230"/>
    </location>
</feature>
<feature type="repeat" description="PPR" evidence="3">
    <location>
        <begin position="397"/>
        <end position="427"/>
    </location>
</feature>
<dbReference type="Pfam" id="PF20431">
    <property type="entry name" value="E_motif"/>
    <property type="match status" value="1"/>
</dbReference>
<feature type="domain" description="DYW" evidence="4">
    <location>
        <begin position="611"/>
        <end position="703"/>
    </location>
</feature>
<dbReference type="EMBL" id="JACMSC010000009">
    <property type="protein sequence ID" value="KAG6508915.1"/>
    <property type="molecule type" value="Genomic_DNA"/>
</dbReference>
<dbReference type="GO" id="GO:0003723">
    <property type="term" value="F:RNA binding"/>
    <property type="evidence" value="ECO:0007669"/>
    <property type="project" value="InterPro"/>
</dbReference>
<name>A0A8J5GR60_ZINOF</name>
<dbReference type="PANTHER" id="PTHR47926">
    <property type="entry name" value="PENTATRICOPEPTIDE REPEAT-CONTAINING PROTEIN"/>
    <property type="match status" value="1"/>
</dbReference>
<dbReference type="AlphaFoldDB" id="A0A8J5GR60"/>
<evidence type="ECO:0000259" key="4">
    <source>
        <dbReference type="Pfam" id="PF14432"/>
    </source>
</evidence>